<sequence>MTPTLGTSRRRLAVLLLVCVAVALAGCSGWGANGPADEPDASNASSDDLEDEQNDDSSNTTDGSDATNGSDSTANGEESDDGPPDDGSASVDDDSADDPNGTDESGGADTSDGSDDGSEESTDENTENESDGTDDESPSEQPPADENADENDGDEDTTDENGSDDPETYTLTVEAEGPVTIERLSDGATTTREATDGTVEFTVLEGDYDIRAGAEEYVDPMQSFGVTEDRTVTLQRGGSITYTVVDAETGEPIEGAEISGLCDLWYSSGDASISGQSNASGVIEAETLIPTTCRYDTQITAEGYEPASLGEINVPEDDGTTVELQPEGSNATLALGVTSIARA</sequence>
<comment type="caution">
    <text evidence="2">The sequence shown here is derived from an EMBL/GenBank/DDBJ whole genome shotgun (WGS) entry which is preliminary data.</text>
</comment>
<feature type="compositionally biased region" description="Acidic residues" evidence="1">
    <location>
        <begin position="112"/>
        <end position="138"/>
    </location>
</feature>
<evidence type="ECO:0000256" key="1">
    <source>
        <dbReference type="SAM" id="MobiDB-lite"/>
    </source>
</evidence>
<feature type="region of interest" description="Disordered" evidence="1">
    <location>
        <begin position="31"/>
        <end position="178"/>
    </location>
</feature>
<dbReference type="Gene3D" id="2.60.40.1120">
    <property type="entry name" value="Carboxypeptidase-like, regulatory domain"/>
    <property type="match status" value="1"/>
</dbReference>
<accession>A0A151ABF9</accession>
<name>A0A151ABF9_9EURY</name>
<organism evidence="2 3">
    <name type="scientific">Halalkalicoccus paucihalophilus</name>
    <dbReference type="NCBI Taxonomy" id="1008153"/>
    <lineage>
        <taxon>Archaea</taxon>
        <taxon>Methanobacteriati</taxon>
        <taxon>Methanobacteriota</taxon>
        <taxon>Stenosarchaea group</taxon>
        <taxon>Halobacteria</taxon>
        <taxon>Halobacteriales</taxon>
        <taxon>Halococcaceae</taxon>
        <taxon>Halalkalicoccus</taxon>
    </lineage>
</organism>
<dbReference type="OrthoDB" id="383328at2157"/>
<dbReference type="EMBL" id="LTAZ01000008">
    <property type="protein sequence ID" value="KYH25036.1"/>
    <property type="molecule type" value="Genomic_DNA"/>
</dbReference>
<dbReference type="RefSeq" id="WP_066383788.1">
    <property type="nucleotide sequence ID" value="NZ_LTAZ01000008.1"/>
</dbReference>
<evidence type="ECO:0000313" key="3">
    <source>
        <dbReference type="Proteomes" id="UP000075321"/>
    </source>
</evidence>
<protein>
    <submittedName>
        <fullName evidence="2">Uncharacterized protein</fullName>
    </submittedName>
</protein>
<evidence type="ECO:0000313" key="2">
    <source>
        <dbReference type="EMBL" id="KYH25036.1"/>
    </source>
</evidence>
<gene>
    <name evidence="2" type="ORF">HAPAU_28570</name>
</gene>
<feature type="compositionally biased region" description="Acidic residues" evidence="1">
    <location>
        <begin position="91"/>
        <end position="101"/>
    </location>
</feature>
<proteinExistence type="predicted"/>
<reference evidence="2 3" key="1">
    <citation type="submission" date="2016-02" db="EMBL/GenBank/DDBJ databases">
        <title>Genome sequence of Halalkalicoccus paucihalophilus DSM 24557.</title>
        <authorList>
            <person name="Poehlein A."/>
            <person name="Daniel R."/>
        </authorList>
    </citation>
    <scope>NUCLEOTIDE SEQUENCE [LARGE SCALE GENOMIC DNA]</scope>
    <source>
        <strain evidence="2 3">DSM 24557</strain>
    </source>
</reference>
<feature type="compositionally biased region" description="Low complexity" evidence="1">
    <location>
        <begin position="56"/>
        <end position="68"/>
    </location>
</feature>
<feature type="compositionally biased region" description="Acidic residues" evidence="1">
    <location>
        <begin position="146"/>
        <end position="167"/>
    </location>
</feature>
<feature type="compositionally biased region" description="Low complexity" evidence="1">
    <location>
        <begin position="102"/>
        <end position="111"/>
    </location>
</feature>
<dbReference type="AlphaFoldDB" id="A0A151ABF9"/>
<keyword evidence="3" id="KW-1185">Reference proteome</keyword>
<dbReference type="Proteomes" id="UP000075321">
    <property type="component" value="Unassembled WGS sequence"/>
</dbReference>
<dbReference type="PATRIC" id="fig|1008153.3.peg.2929"/>